<protein>
    <recommendedName>
        <fullName evidence="4">Lipoprotein</fullName>
    </recommendedName>
</protein>
<gene>
    <name evidence="2" type="ORF">KDU71_17900</name>
</gene>
<reference evidence="2" key="2">
    <citation type="submission" date="2021-04" db="EMBL/GenBank/DDBJ databases">
        <authorList>
            <person name="Zhang T."/>
            <person name="Zhang Y."/>
            <person name="Lu D."/>
            <person name="Zuo D."/>
            <person name="Du Z."/>
        </authorList>
    </citation>
    <scope>NUCLEOTIDE SEQUENCE</scope>
    <source>
        <strain evidence="2">JR1</strain>
    </source>
</reference>
<evidence type="ECO:0000313" key="2">
    <source>
        <dbReference type="EMBL" id="MBR8537447.1"/>
    </source>
</evidence>
<dbReference type="PROSITE" id="PS51257">
    <property type="entry name" value="PROKAR_LIPOPROTEIN"/>
    <property type="match status" value="1"/>
</dbReference>
<sequence>MKHLMYGTCLLLFTGIFGCKSIGISGSGYDEYPEYKEGYRDGDPDAPKFETVEEWKKRQEEEKAEAEKKKNKKN</sequence>
<feature type="region of interest" description="Disordered" evidence="1">
    <location>
        <begin position="53"/>
        <end position="74"/>
    </location>
</feature>
<feature type="compositionally biased region" description="Basic and acidic residues" evidence="1">
    <location>
        <begin position="53"/>
        <end position="68"/>
    </location>
</feature>
<dbReference type="RefSeq" id="WP_212192472.1">
    <property type="nucleotide sequence ID" value="NZ_JAGTAR010000032.1"/>
</dbReference>
<dbReference type="Proteomes" id="UP000679220">
    <property type="component" value="Unassembled WGS sequence"/>
</dbReference>
<keyword evidence="3" id="KW-1185">Reference proteome</keyword>
<evidence type="ECO:0008006" key="4">
    <source>
        <dbReference type="Google" id="ProtNLM"/>
    </source>
</evidence>
<dbReference type="EMBL" id="JAGTAR010000032">
    <property type="protein sequence ID" value="MBR8537447.1"/>
    <property type="molecule type" value="Genomic_DNA"/>
</dbReference>
<proteinExistence type="predicted"/>
<organism evidence="2 3">
    <name type="scientific">Carboxylicivirga sediminis</name>
    <dbReference type="NCBI Taxonomy" id="2006564"/>
    <lineage>
        <taxon>Bacteria</taxon>
        <taxon>Pseudomonadati</taxon>
        <taxon>Bacteroidota</taxon>
        <taxon>Bacteroidia</taxon>
        <taxon>Marinilabiliales</taxon>
        <taxon>Marinilabiliaceae</taxon>
        <taxon>Carboxylicivirga</taxon>
    </lineage>
</organism>
<accession>A0A941J0J3</accession>
<evidence type="ECO:0000256" key="1">
    <source>
        <dbReference type="SAM" id="MobiDB-lite"/>
    </source>
</evidence>
<dbReference type="AlphaFoldDB" id="A0A941J0J3"/>
<comment type="caution">
    <text evidence="2">The sequence shown here is derived from an EMBL/GenBank/DDBJ whole genome shotgun (WGS) entry which is preliminary data.</text>
</comment>
<evidence type="ECO:0000313" key="3">
    <source>
        <dbReference type="Proteomes" id="UP000679220"/>
    </source>
</evidence>
<reference evidence="2" key="1">
    <citation type="journal article" date="2018" name="Int. J. Syst. Evol. Microbiol.">
        <title>Carboxylicivirga sediminis sp. nov., isolated from coastal sediment.</title>
        <authorList>
            <person name="Wang F.Q."/>
            <person name="Ren L.H."/>
            <person name="Zou R.J."/>
            <person name="Sun Y.Z."/>
            <person name="Liu X.J."/>
            <person name="Jiang F."/>
            <person name="Liu L.J."/>
        </authorList>
    </citation>
    <scope>NUCLEOTIDE SEQUENCE</scope>
    <source>
        <strain evidence="2">JR1</strain>
    </source>
</reference>
<name>A0A941J0J3_9BACT</name>